<feature type="compositionally biased region" description="Low complexity" evidence="1">
    <location>
        <begin position="177"/>
        <end position="199"/>
    </location>
</feature>
<protein>
    <submittedName>
        <fullName evidence="2">Uncharacterized protein</fullName>
    </submittedName>
</protein>
<dbReference type="EMBL" id="JAUDZG010000006">
    <property type="protein sequence ID" value="KAK3303408.1"/>
    <property type="molecule type" value="Genomic_DNA"/>
</dbReference>
<name>A0AAJ0LZK8_9PEZI</name>
<reference evidence="2" key="2">
    <citation type="submission" date="2023-06" db="EMBL/GenBank/DDBJ databases">
        <authorList>
            <consortium name="Lawrence Berkeley National Laboratory"/>
            <person name="Mondo S.J."/>
            <person name="Hensen N."/>
            <person name="Bonometti L."/>
            <person name="Westerberg I."/>
            <person name="Brannstrom I.O."/>
            <person name="Guillou S."/>
            <person name="Cros-Aarteil S."/>
            <person name="Calhoun S."/>
            <person name="Haridas S."/>
            <person name="Kuo A."/>
            <person name="Pangilinan J."/>
            <person name="Riley R."/>
            <person name="Labutti K."/>
            <person name="Andreopoulos B."/>
            <person name="Lipzen A."/>
            <person name="Chen C."/>
            <person name="Yanf M."/>
            <person name="Daum C."/>
            <person name="Ng V."/>
            <person name="Clum A."/>
            <person name="Steindorff A."/>
            <person name="Ohm R."/>
            <person name="Martin F."/>
            <person name="Silar P."/>
            <person name="Natvig D."/>
            <person name="Lalanne C."/>
            <person name="Gautier V."/>
            <person name="Ament-Velasquez S.L."/>
            <person name="Kruys A."/>
            <person name="Hutchinson M.I."/>
            <person name="Powell A.J."/>
            <person name="Barry K."/>
            <person name="Miller A.N."/>
            <person name="Grigoriev I.V."/>
            <person name="Debuchy R."/>
            <person name="Gladieux P."/>
            <person name="Thoren M.H."/>
            <person name="Johannesson H."/>
        </authorList>
    </citation>
    <scope>NUCLEOTIDE SEQUENCE</scope>
    <source>
        <strain evidence="2">CBS 333.67</strain>
    </source>
</reference>
<feature type="region of interest" description="Disordered" evidence="1">
    <location>
        <begin position="171"/>
        <end position="222"/>
    </location>
</feature>
<evidence type="ECO:0000313" key="2">
    <source>
        <dbReference type="EMBL" id="KAK3303408.1"/>
    </source>
</evidence>
<dbReference type="GeneID" id="87886333"/>
<dbReference type="RefSeq" id="XP_062719188.1">
    <property type="nucleotide sequence ID" value="XM_062867504.1"/>
</dbReference>
<comment type="caution">
    <text evidence="2">The sequence shown here is derived from an EMBL/GenBank/DDBJ whole genome shotgun (WGS) entry which is preliminary data.</text>
</comment>
<sequence length="377" mass="41913">MFRIQLNGRRTARAVVRGMKAWHFARHTVAEVVVVHSRVEETHADPKAGKNLYKTRTVRLYFSWGRPARNQVEVEDVRVVQDEKNGEFLDRRKTVKRRTPYTLREVSLDRDSKPYWTAPKYMLDEFVNRVRGRPGSGAWVTTADSMVLATMVDLAYKSYLKTATPRTVDFHVPGPVSPNSVENTVSSSSASARPGHRSGLSGQQNELQSHVTSRSRKQVQSVNWGPVAPPILSYRPVRTSRDKLKCTPVSLGPVSIGPSILRACDTLSARSLLSYRPVPTSRDSLKCTPVSSGSAGMGWPIFRGRDDFRPSDCLCSDGSTQSEECLRFRSGTSFRSGDYLRPSDYFQSGTIFQSGAVFQSDAVFQSGSSLRSASNPP</sequence>
<reference evidence="2" key="1">
    <citation type="journal article" date="2023" name="Mol. Phylogenet. Evol.">
        <title>Genome-scale phylogeny and comparative genomics of the fungal order Sordariales.</title>
        <authorList>
            <person name="Hensen N."/>
            <person name="Bonometti L."/>
            <person name="Westerberg I."/>
            <person name="Brannstrom I.O."/>
            <person name="Guillou S."/>
            <person name="Cros-Aarteil S."/>
            <person name="Calhoun S."/>
            <person name="Haridas S."/>
            <person name="Kuo A."/>
            <person name="Mondo S."/>
            <person name="Pangilinan J."/>
            <person name="Riley R."/>
            <person name="LaButti K."/>
            <person name="Andreopoulos B."/>
            <person name="Lipzen A."/>
            <person name="Chen C."/>
            <person name="Yan M."/>
            <person name="Daum C."/>
            <person name="Ng V."/>
            <person name="Clum A."/>
            <person name="Steindorff A."/>
            <person name="Ohm R.A."/>
            <person name="Martin F."/>
            <person name="Silar P."/>
            <person name="Natvig D.O."/>
            <person name="Lalanne C."/>
            <person name="Gautier V."/>
            <person name="Ament-Velasquez S.L."/>
            <person name="Kruys A."/>
            <person name="Hutchinson M.I."/>
            <person name="Powell A.J."/>
            <person name="Barry K."/>
            <person name="Miller A.N."/>
            <person name="Grigoriev I.V."/>
            <person name="Debuchy R."/>
            <person name="Gladieux P."/>
            <person name="Hiltunen Thoren M."/>
            <person name="Johannesson H."/>
        </authorList>
    </citation>
    <scope>NUCLEOTIDE SEQUENCE</scope>
    <source>
        <strain evidence="2">CBS 333.67</strain>
    </source>
</reference>
<accession>A0AAJ0LZK8</accession>
<dbReference type="Proteomes" id="UP001273166">
    <property type="component" value="Unassembled WGS sequence"/>
</dbReference>
<feature type="compositionally biased region" description="Polar residues" evidence="1">
    <location>
        <begin position="200"/>
        <end position="222"/>
    </location>
</feature>
<organism evidence="2 3">
    <name type="scientific">Chaetomium strumarium</name>
    <dbReference type="NCBI Taxonomy" id="1170767"/>
    <lineage>
        <taxon>Eukaryota</taxon>
        <taxon>Fungi</taxon>
        <taxon>Dikarya</taxon>
        <taxon>Ascomycota</taxon>
        <taxon>Pezizomycotina</taxon>
        <taxon>Sordariomycetes</taxon>
        <taxon>Sordariomycetidae</taxon>
        <taxon>Sordariales</taxon>
        <taxon>Chaetomiaceae</taxon>
        <taxon>Chaetomium</taxon>
    </lineage>
</organism>
<evidence type="ECO:0000256" key="1">
    <source>
        <dbReference type="SAM" id="MobiDB-lite"/>
    </source>
</evidence>
<proteinExistence type="predicted"/>
<gene>
    <name evidence="2" type="ORF">B0T15DRAFT_504632</name>
</gene>
<dbReference type="AlphaFoldDB" id="A0AAJ0LZK8"/>
<keyword evidence="3" id="KW-1185">Reference proteome</keyword>
<evidence type="ECO:0000313" key="3">
    <source>
        <dbReference type="Proteomes" id="UP001273166"/>
    </source>
</evidence>